<dbReference type="EMBL" id="JAUSSK010000001">
    <property type="protein sequence ID" value="MDQ0008198.1"/>
    <property type="molecule type" value="Genomic_DNA"/>
</dbReference>
<evidence type="ECO:0000256" key="6">
    <source>
        <dbReference type="ARBA" id="ARBA00022475"/>
    </source>
</evidence>
<comment type="caution">
    <text evidence="20">The sequence shown here is derived from an EMBL/GenBank/DDBJ whole genome shotgun (WGS) entry which is preliminary data.</text>
</comment>
<dbReference type="RefSeq" id="WP_306846853.1">
    <property type="nucleotide sequence ID" value="NZ_JAUSSK010000001.1"/>
</dbReference>
<keyword evidence="7" id="KW-0997">Cell inner membrane</keyword>
<keyword evidence="6" id="KW-1003">Cell membrane</keyword>
<gene>
    <name evidence="20" type="ORF">J2T07_000357</name>
</gene>
<dbReference type="Pfam" id="PF00690">
    <property type="entry name" value="Cation_ATPase_N"/>
    <property type="match status" value="1"/>
</dbReference>
<dbReference type="InterPro" id="IPR023298">
    <property type="entry name" value="ATPase_P-typ_TM_dom_sf"/>
</dbReference>
<dbReference type="Gene3D" id="3.40.50.1000">
    <property type="entry name" value="HAD superfamily/HAD-like"/>
    <property type="match status" value="1"/>
</dbReference>
<dbReference type="InterPro" id="IPR004014">
    <property type="entry name" value="ATPase_P-typ_cation-transptr_N"/>
</dbReference>
<dbReference type="NCBIfam" id="TIGR01494">
    <property type="entry name" value="ATPase_P-type"/>
    <property type="match status" value="2"/>
</dbReference>
<dbReference type="SFLD" id="SFLDS00003">
    <property type="entry name" value="Haloacid_Dehalogenase"/>
    <property type="match status" value="1"/>
</dbReference>
<evidence type="ECO:0000256" key="9">
    <source>
        <dbReference type="ARBA" id="ARBA00022692"/>
    </source>
</evidence>
<comment type="subcellular location">
    <subcellularLocation>
        <location evidence="2">Cell inner membrane</location>
        <topology evidence="2">Multi-pass membrane protein</topology>
    </subcellularLocation>
</comment>
<keyword evidence="11" id="KW-0067">ATP-binding</keyword>
<dbReference type="PRINTS" id="PR01836">
    <property type="entry name" value="MGATPASE"/>
</dbReference>
<dbReference type="InterPro" id="IPR023214">
    <property type="entry name" value="HAD_sf"/>
</dbReference>
<evidence type="ECO:0000256" key="15">
    <source>
        <dbReference type="ARBA" id="ARBA00023136"/>
    </source>
</evidence>
<accession>A0ABT9SV28</accession>
<protein>
    <recommendedName>
        <fullName evidence="5">Magnesium-transporting ATPase, P-type 1</fullName>
        <ecNumber evidence="4">7.2.2.14</ecNumber>
    </recommendedName>
    <alternativeName>
        <fullName evidence="16">Mg(2+) transport ATPase, P-type 1</fullName>
    </alternativeName>
</protein>
<feature type="transmembrane region" description="Helical" evidence="18">
    <location>
        <begin position="83"/>
        <end position="104"/>
    </location>
</feature>
<evidence type="ECO:0000256" key="2">
    <source>
        <dbReference type="ARBA" id="ARBA00004429"/>
    </source>
</evidence>
<dbReference type="Gene3D" id="2.70.150.10">
    <property type="entry name" value="Calcium-transporting ATPase, cytoplasmic transduction domain A"/>
    <property type="match status" value="1"/>
</dbReference>
<evidence type="ECO:0000256" key="4">
    <source>
        <dbReference type="ARBA" id="ARBA00012786"/>
    </source>
</evidence>
<evidence type="ECO:0000256" key="12">
    <source>
        <dbReference type="ARBA" id="ARBA00022842"/>
    </source>
</evidence>
<evidence type="ECO:0000259" key="19">
    <source>
        <dbReference type="SMART" id="SM00831"/>
    </source>
</evidence>
<keyword evidence="14 18" id="KW-1133">Transmembrane helix</keyword>
<evidence type="ECO:0000256" key="13">
    <source>
        <dbReference type="ARBA" id="ARBA00022967"/>
    </source>
</evidence>
<dbReference type="InterPro" id="IPR006415">
    <property type="entry name" value="P-type_ATPase_IIIB"/>
</dbReference>
<sequence length="861" mass="92854">MRRIERYWAEHPADVLATMESGGDGLSSTAAAARLEECGSNTLAGRTGHPMLRLLLSRFTNPLVVILIVAAVISLLAREWADALIIMGIVLLTAVLSFVQEYRASIAIDALRRRVSITACVIRSGRRTVVPAESIVPGDIVELSAGALVPADCLLLTSRDCFVDQAALTGESLPVEKLPDLVAADSGLAERTNSVFMGTSVRSGWASAVVVNTGKSTVFGSIAGSLASRPPETEFERGLRRFGGFLIRMMFTVVIIVLGANILLHRPTIDTLLFAAAIAVGLSPELLPAILAITLSHGARAMAREGVIVKRLDAIENLGCMDVLCTDKTGTLTRGVIGLDGAVDPRGQPSDDVLRLATLNAQLQSGIHNPLDEAIVSRGTQLETPGEVPAKIDEIPYDFQRRRVSIVITEPTGPEVRMVTKGAVANVLETCASLRVDQQDVALDATIGAELTQRFVDWSKQGFRVLAIAAKRLQRKDRYDATDEVAMTLVGFLLFLDPPEIQAASALKALGALGVSVKVITGDNRFVATHVAEAIGMPVDGMLTGSDLRQLTDEALWQRAPATNVFSGIEPNQKERIITALRKSGHVVGYLGDGINDTPALHAADVGISVDTAVDVAKEAADFVLLEHDLDVICRGINEGRHAFANTIKYIFIATSSNFGNTIGMALASIYLPFLPLLAKQILLNNFLGDVPSMGIAGDHVDREWAHAPHRWDIRLIRRSMFTFGLSSTAFDLLTFAVLLAVSGGNHEIFRTGWFVESLLTELWVLLVIRTPRPFYRSRPGRFLAWGVSTMTVVAVSLPYLPGVRVLGFVPLSLPLLATILLISLLYVACAEVIKRPVYRRLSGTPSRTGGIYVSRRRPLG</sequence>
<dbReference type="Pfam" id="PF00122">
    <property type="entry name" value="E1-E2_ATPase"/>
    <property type="match status" value="1"/>
</dbReference>
<keyword evidence="13" id="KW-1278">Translocase</keyword>
<dbReference type="InterPro" id="IPR008250">
    <property type="entry name" value="ATPase_P-typ_transduc_dom_A_sf"/>
</dbReference>
<dbReference type="InterPro" id="IPR018303">
    <property type="entry name" value="ATPase_P-typ_P_site"/>
</dbReference>
<name>A0ABT9SV28_9GAMM</name>
<evidence type="ECO:0000256" key="1">
    <source>
        <dbReference type="ARBA" id="ARBA00003954"/>
    </source>
</evidence>
<dbReference type="Pfam" id="PF00689">
    <property type="entry name" value="Cation_ATPase_C"/>
    <property type="match status" value="1"/>
</dbReference>
<feature type="transmembrane region" description="Helical" evidence="18">
    <location>
        <begin position="245"/>
        <end position="265"/>
    </location>
</feature>
<reference evidence="20 21" key="1">
    <citation type="submission" date="2023-07" db="EMBL/GenBank/DDBJ databases">
        <title>Sorghum-associated microbial communities from plants grown in Nebraska, USA.</title>
        <authorList>
            <person name="Schachtman D."/>
        </authorList>
    </citation>
    <scope>NUCLEOTIDE SEQUENCE [LARGE SCALE GENOMIC DNA]</scope>
    <source>
        <strain evidence="20 21">CC60</strain>
    </source>
</reference>
<dbReference type="InterPro" id="IPR059000">
    <property type="entry name" value="ATPase_P-type_domA"/>
</dbReference>
<keyword evidence="8" id="KW-0597">Phosphoprotein</keyword>
<dbReference type="EC" id="7.2.2.14" evidence="4"/>
<keyword evidence="21" id="KW-1185">Reference proteome</keyword>
<evidence type="ECO:0000256" key="17">
    <source>
        <dbReference type="ARBA" id="ARBA00047295"/>
    </source>
</evidence>
<feature type="transmembrane region" description="Helical" evidence="18">
    <location>
        <begin position="59"/>
        <end position="77"/>
    </location>
</feature>
<feature type="transmembrane region" description="Helical" evidence="18">
    <location>
        <begin position="721"/>
        <end position="742"/>
    </location>
</feature>
<dbReference type="Pfam" id="PF13246">
    <property type="entry name" value="Cation_ATPase"/>
    <property type="match status" value="1"/>
</dbReference>
<evidence type="ECO:0000256" key="10">
    <source>
        <dbReference type="ARBA" id="ARBA00022741"/>
    </source>
</evidence>
<evidence type="ECO:0000256" key="5">
    <source>
        <dbReference type="ARBA" id="ARBA00013555"/>
    </source>
</evidence>
<dbReference type="Gene3D" id="1.20.1110.10">
    <property type="entry name" value="Calcium-transporting ATPase, transmembrane domain"/>
    <property type="match status" value="1"/>
</dbReference>
<dbReference type="InterPro" id="IPR044492">
    <property type="entry name" value="P_typ_ATPase_HD_dom"/>
</dbReference>
<dbReference type="SFLD" id="SFLDF00027">
    <property type="entry name" value="p-type_atpase"/>
    <property type="match status" value="1"/>
</dbReference>
<dbReference type="InterPro" id="IPR036412">
    <property type="entry name" value="HAD-like_sf"/>
</dbReference>
<dbReference type="Proteomes" id="UP001237737">
    <property type="component" value="Unassembled WGS sequence"/>
</dbReference>
<evidence type="ECO:0000256" key="11">
    <source>
        <dbReference type="ARBA" id="ARBA00022840"/>
    </source>
</evidence>
<feature type="domain" description="Cation-transporting P-type ATPase N-terminal" evidence="19">
    <location>
        <begin position="6"/>
        <end position="79"/>
    </location>
</feature>
<evidence type="ECO:0000313" key="20">
    <source>
        <dbReference type="EMBL" id="MDQ0008198.1"/>
    </source>
</evidence>
<comment type="catalytic activity">
    <reaction evidence="17">
        <text>Mg(2+)(out) + ATP + H2O = Mg(2+)(in) + ADP + phosphate + H(+)</text>
        <dbReference type="Rhea" id="RHEA:10260"/>
        <dbReference type="ChEBI" id="CHEBI:15377"/>
        <dbReference type="ChEBI" id="CHEBI:15378"/>
        <dbReference type="ChEBI" id="CHEBI:18420"/>
        <dbReference type="ChEBI" id="CHEBI:30616"/>
        <dbReference type="ChEBI" id="CHEBI:43474"/>
        <dbReference type="ChEBI" id="CHEBI:456216"/>
        <dbReference type="EC" id="7.2.2.14"/>
    </reaction>
</comment>
<dbReference type="SUPFAM" id="SSF56784">
    <property type="entry name" value="HAD-like"/>
    <property type="match status" value="1"/>
</dbReference>
<dbReference type="SUPFAM" id="SSF81653">
    <property type="entry name" value="Calcium ATPase, transduction domain A"/>
    <property type="match status" value="1"/>
</dbReference>
<evidence type="ECO:0000256" key="8">
    <source>
        <dbReference type="ARBA" id="ARBA00022553"/>
    </source>
</evidence>
<evidence type="ECO:0000256" key="14">
    <source>
        <dbReference type="ARBA" id="ARBA00022989"/>
    </source>
</evidence>
<evidence type="ECO:0000256" key="3">
    <source>
        <dbReference type="ARBA" id="ARBA00008746"/>
    </source>
</evidence>
<dbReference type="PROSITE" id="PS00154">
    <property type="entry name" value="ATPASE_E1_E2"/>
    <property type="match status" value="1"/>
</dbReference>
<keyword evidence="12" id="KW-0460">Magnesium</keyword>
<comment type="similarity">
    <text evidence="3">Belongs to the cation transport ATPase (P-type) (TC 3.A.3) family. Type IIIB subfamily.</text>
</comment>
<evidence type="ECO:0000313" key="21">
    <source>
        <dbReference type="Proteomes" id="UP001237737"/>
    </source>
</evidence>
<dbReference type="NCBIfam" id="TIGR01524">
    <property type="entry name" value="ATPase-IIIB_Mg"/>
    <property type="match status" value="1"/>
</dbReference>
<keyword evidence="10" id="KW-0547">Nucleotide-binding</keyword>
<dbReference type="SUPFAM" id="SSF81665">
    <property type="entry name" value="Calcium ATPase, transmembrane domain M"/>
    <property type="match status" value="1"/>
</dbReference>
<dbReference type="PANTHER" id="PTHR42861">
    <property type="entry name" value="CALCIUM-TRANSPORTING ATPASE"/>
    <property type="match status" value="1"/>
</dbReference>
<organism evidence="20 21">
    <name type="scientific">Luteibacter jiangsuensis</name>
    <dbReference type="NCBI Taxonomy" id="637577"/>
    <lineage>
        <taxon>Bacteria</taxon>
        <taxon>Pseudomonadati</taxon>
        <taxon>Pseudomonadota</taxon>
        <taxon>Gammaproteobacteria</taxon>
        <taxon>Lysobacterales</taxon>
        <taxon>Rhodanobacteraceae</taxon>
        <taxon>Luteibacter</taxon>
    </lineage>
</organism>
<feature type="transmembrane region" description="Helical" evidence="18">
    <location>
        <begin position="813"/>
        <end position="834"/>
    </location>
</feature>
<feature type="transmembrane region" description="Helical" evidence="18">
    <location>
        <begin position="783"/>
        <end position="801"/>
    </location>
</feature>
<comment type="function">
    <text evidence="1">Mediates magnesium influx to the cytosol.</text>
</comment>
<keyword evidence="9 18" id="KW-0812">Transmembrane</keyword>
<dbReference type="InterPro" id="IPR001757">
    <property type="entry name" value="P_typ_ATPase"/>
</dbReference>
<keyword evidence="15 18" id="KW-0472">Membrane</keyword>
<dbReference type="InterPro" id="IPR006068">
    <property type="entry name" value="ATPase_P-typ_cation-transptr_C"/>
</dbReference>
<dbReference type="InterPro" id="IPR023299">
    <property type="entry name" value="ATPase_P-typ_cyto_dom_N"/>
</dbReference>
<dbReference type="Gene3D" id="3.40.1110.10">
    <property type="entry name" value="Calcium-transporting ATPase, cytoplasmic domain N"/>
    <property type="match status" value="1"/>
</dbReference>
<feature type="transmembrane region" description="Helical" evidence="18">
    <location>
        <begin position="271"/>
        <end position="295"/>
    </location>
</feature>
<dbReference type="SMART" id="SM00831">
    <property type="entry name" value="Cation_ATPase_N"/>
    <property type="match status" value="1"/>
</dbReference>
<evidence type="ECO:0000256" key="18">
    <source>
        <dbReference type="SAM" id="Phobius"/>
    </source>
</evidence>
<proteinExistence type="inferred from homology"/>
<evidence type="ECO:0000256" key="16">
    <source>
        <dbReference type="ARBA" id="ARBA00029806"/>
    </source>
</evidence>
<feature type="transmembrane region" description="Helical" evidence="18">
    <location>
        <begin position="754"/>
        <end position="771"/>
    </location>
</feature>
<dbReference type="SFLD" id="SFLDG00002">
    <property type="entry name" value="C1.7:_P-type_atpase_like"/>
    <property type="match status" value="1"/>
</dbReference>
<evidence type="ECO:0000256" key="7">
    <source>
        <dbReference type="ARBA" id="ARBA00022519"/>
    </source>
</evidence>